<reference evidence="1 2" key="1">
    <citation type="journal article" date="2014" name="PLoS Genet.">
        <title>Phylogenetically driven sequencing of extremely halophilic archaea reveals strategies for static and dynamic osmo-response.</title>
        <authorList>
            <person name="Becker E.A."/>
            <person name="Seitzer P.M."/>
            <person name="Tritt A."/>
            <person name="Larsen D."/>
            <person name="Krusor M."/>
            <person name="Yao A.I."/>
            <person name="Wu D."/>
            <person name="Madern D."/>
            <person name="Eisen J.A."/>
            <person name="Darling A.E."/>
            <person name="Facciotti M.T."/>
        </authorList>
    </citation>
    <scope>NUCLEOTIDE SEQUENCE [LARGE SCALE GENOMIC DNA]</scope>
    <source>
        <strain evidence="1 2">DSM 14210</strain>
    </source>
</reference>
<dbReference type="AlphaFoldDB" id="M0E592"/>
<dbReference type="OrthoDB" id="291603at2157"/>
<organism evidence="1 2">
    <name type="scientific">Halorubrum tebenquichense DSM 14210</name>
    <dbReference type="NCBI Taxonomy" id="1227485"/>
    <lineage>
        <taxon>Archaea</taxon>
        <taxon>Methanobacteriati</taxon>
        <taxon>Methanobacteriota</taxon>
        <taxon>Stenosarchaea group</taxon>
        <taxon>Halobacteria</taxon>
        <taxon>Halobacteriales</taxon>
        <taxon>Haloferacaceae</taxon>
        <taxon>Halorubrum</taxon>
    </lineage>
</organism>
<dbReference type="EMBL" id="AOJD01000002">
    <property type="protein sequence ID" value="ELZ42072.1"/>
    <property type="molecule type" value="Genomic_DNA"/>
</dbReference>
<proteinExistence type="predicted"/>
<evidence type="ECO:0000313" key="2">
    <source>
        <dbReference type="Proteomes" id="UP000011523"/>
    </source>
</evidence>
<accession>M0E592</accession>
<sequence length="191" mass="19658">MAGVGLSSVGVGAAFGSGAFTTVEADRSVELGVKNDADARIGFEKNENGAGQIIETTSGESSASVVKFAQDDLNEQSKTSFLKALTVTNNGTGSSAPDVDLYVEDGDLLGGEWDSDDDGDETKDDILDFREHDGSSIVGTDNSITLNAGADGDDQGDSVNVDVVVDLRNGGDKTALEGIEKVTFVAEAVDN</sequence>
<dbReference type="PATRIC" id="fig|1227485.3.peg.42"/>
<comment type="caution">
    <text evidence="1">The sequence shown here is derived from an EMBL/GenBank/DDBJ whole genome shotgun (WGS) entry which is preliminary data.</text>
</comment>
<name>M0E592_9EURY</name>
<keyword evidence="2" id="KW-1185">Reference proteome</keyword>
<gene>
    <name evidence="1" type="ORF">C472_00205</name>
</gene>
<protein>
    <submittedName>
        <fullName evidence="1">Uncharacterized protein</fullName>
    </submittedName>
</protein>
<evidence type="ECO:0000313" key="1">
    <source>
        <dbReference type="EMBL" id="ELZ42072.1"/>
    </source>
</evidence>
<dbReference type="Proteomes" id="UP000011523">
    <property type="component" value="Unassembled WGS sequence"/>
</dbReference>